<dbReference type="AlphaFoldDB" id="A0AA38IRD7"/>
<proteinExistence type="predicted"/>
<protein>
    <submittedName>
        <fullName evidence="1">Uncharacterized protein</fullName>
    </submittedName>
</protein>
<evidence type="ECO:0000313" key="2">
    <source>
        <dbReference type="Proteomes" id="UP001168821"/>
    </source>
</evidence>
<name>A0AA38IRD7_9CUCU</name>
<sequence length="124" mass="14398">MHHFCKNTLPTCQIKIIFKHNYVIFLLISNDIKSPKLHREKETREHNQNTSLFLKKKEQTAPFTASLAPYRMFILTDDNQPSDGWNFVWRDIISEHQRGPVANSSAVLTLFRPRGNCDWGVAVS</sequence>
<dbReference type="Proteomes" id="UP001168821">
    <property type="component" value="Unassembled WGS sequence"/>
</dbReference>
<dbReference type="EMBL" id="JALNTZ010000002">
    <property type="protein sequence ID" value="KAJ3661920.1"/>
    <property type="molecule type" value="Genomic_DNA"/>
</dbReference>
<keyword evidence="2" id="KW-1185">Reference proteome</keyword>
<organism evidence="1 2">
    <name type="scientific">Zophobas morio</name>
    <dbReference type="NCBI Taxonomy" id="2755281"/>
    <lineage>
        <taxon>Eukaryota</taxon>
        <taxon>Metazoa</taxon>
        <taxon>Ecdysozoa</taxon>
        <taxon>Arthropoda</taxon>
        <taxon>Hexapoda</taxon>
        <taxon>Insecta</taxon>
        <taxon>Pterygota</taxon>
        <taxon>Neoptera</taxon>
        <taxon>Endopterygota</taxon>
        <taxon>Coleoptera</taxon>
        <taxon>Polyphaga</taxon>
        <taxon>Cucujiformia</taxon>
        <taxon>Tenebrionidae</taxon>
        <taxon>Zophobas</taxon>
    </lineage>
</organism>
<accession>A0AA38IRD7</accession>
<evidence type="ECO:0000313" key="1">
    <source>
        <dbReference type="EMBL" id="KAJ3661920.1"/>
    </source>
</evidence>
<comment type="caution">
    <text evidence="1">The sequence shown here is derived from an EMBL/GenBank/DDBJ whole genome shotgun (WGS) entry which is preliminary data.</text>
</comment>
<gene>
    <name evidence="1" type="ORF">Zmor_006295</name>
</gene>
<reference evidence="1" key="1">
    <citation type="journal article" date="2023" name="G3 (Bethesda)">
        <title>Whole genome assemblies of Zophobas morio and Tenebrio molitor.</title>
        <authorList>
            <person name="Kaur S."/>
            <person name="Stinson S.A."/>
            <person name="diCenzo G.C."/>
        </authorList>
    </citation>
    <scope>NUCLEOTIDE SEQUENCE</scope>
    <source>
        <strain evidence="1">QUZm001</strain>
    </source>
</reference>